<evidence type="ECO:0000313" key="2">
    <source>
        <dbReference type="EMBL" id="GIE24801.1"/>
    </source>
</evidence>
<keyword evidence="3" id="KW-1185">Reference proteome</keyword>
<reference evidence="2 3" key="1">
    <citation type="submission" date="2021-01" db="EMBL/GenBank/DDBJ databases">
        <title>Whole genome shotgun sequence of Actinoplanes humidus NBRC 14915.</title>
        <authorList>
            <person name="Komaki H."/>
            <person name="Tamura T."/>
        </authorList>
    </citation>
    <scope>NUCLEOTIDE SEQUENCE [LARGE SCALE GENOMIC DNA]</scope>
    <source>
        <strain evidence="2 3">NBRC 14915</strain>
    </source>
</reference>
<feature type="region of interest" description="Disordered" evidence="1">
    <location>
        <begin position="273"/>
        <end position="296"/>
    </location>
</feature>
<gene>
    <name evidence="2" type="ORF">Ahu01nite_079030</name>
</gene>
<feature type="region of interest" description="Disordered" evidence="1">
    <location>
        <begin position="565"/>
        <end position="587"/>
    </location>
</feature>
<protein>
    <submittedName>
        <fullName evidence="2">Uncharacterized protein</fullName>
    </submittedName>
</protein>
<evidence type="ECO:0000313" key="3">
    <source>
        <dbReference type="Proteomes" id="UP000603200"/>
    </source>
</evidence>
<comment type="caution">
    <text evidence="2">The sequence shown here is derived from an EMBL/GenBank/DDBJ whole genome shotgun (WGS) entry which is preliminary data.</text>
</comment>
<accession>A0ABQ4A1R6</accession>
<feature type="region of interest" description="Disordered" evidence="1">
    <location>
        <begin position="1"/>
        <end position="36"/>
    </location>
</feature>
<dbReference type="RefSeq" id="WP_203841801.1">
    <property type="nucleotide sequence ID" value="NZ_BAAATV010000001.1"/>
</dbReference>
<dbReference type="Proteomes" id="UP000603200">
    <property type="component" value="Unassembled WGS sequence"/>
</dbReference>
<name>A0ABQ4A1R6_9ACTN</name>
<feature type="compositionally biased region" description="Pro residues" evidence="1">
    <location>
        <begin position="573"/>
        <end position="587"/>
    </location>
</feature>
<organism evidence="2 3">
    <name type="scientific">Winogradskya humida</name>
    <dbReference type="NCBI Taxonomy" id="113566"/>
    <lineage>
        <taxon>Bacteria</taxon>
        <taxon>Bacillati</taxon>
        <taxon>Actinomycetota</taxon>
        <taxon>Actinomycetes</taxon>
        <taxon>Micromonosporales</taxon>
        <taxon>Micromonosporaceae</taxon>
        <taxon>Winogradskya</taxon>
    </lineage>
</organism>
<dbReference type="EMBL" id="BOMN01000113">
    <property type="protein sequence ID" value="GIE24801.1"/>
    <property type="molecule type" value="Genomic_DNA"/>
</dbReference>
<proteinExistence type="predicted"/>
<evidence type="ECO:0000256" key="1">
    <source>
        <dbReference type="SAM" id="MobiDB-lite"/>
    </source>
</evidence>
<sequence length="587" mass="62878">MSAPHEPTAGTNSPRPAAATGRHDTDGPGPVTAAECHGLPAVADDDRVGLPAELAERDPSTTPDDERIIETVLQWITDTHHTGPALNRWAQYALAASCRLHPAGHPQRERAVLADAGVRAAILPHTDAFSPTAYTLAHRIGDTGRTPASRDTTMYHLNAYLALHTRGFCHIANGGLRYTPLPAEQAGERRVALLTTVVVAVALASACGRDDLAATLLDTHAAHLDEPGTAGRALFAGLTLQLTDLIREHHQQVCTHRGSAPHDRHRFSALIHGEPPNRHLSPAPPDMVSPADPRKSVPVGAAPRFSLDGVLFRLGAHADNQRQHRDLHATPSSSNVWLLCDTCRLGLRLGATVVRAHQPDRLAATVLAAGRPAWQHDDVTRAVWRLLSDHCGHELRVITQASPAWRKYVATPTDLIGPSGIDPDPGIAIDAYLTGWPSQPTVARFDGATPAPPSDPADSDVSLVCLGCRLELVLGHTSGHPGAAITIGAHHAEQLPAATTAVFRMLTDHAGHDLLIFTDASGWDHYIQSGEWHTAIETGHDNPPLLGDITHQQYIDGWPTAPTRRYYHGSDPLEPPPDPGTHRGPPP</sequence>